<dbReference type="Gene3D" id="1.20.1420.30">
    <property type="entry name" value="NCX, central ion-binding region"/>
    <property type="match status" value="1"/>
</dbReference>
<reference evidence="5 6" key="1">
    <citation type="journal article" date="2018" name="Proc. Natl. Acad. Sci. U.S.A.">
        <title>Draft genome sequence of Camellia sinensis var. sinensis provides insights into the evolution of the tea genome and tea quality.</title>
        <authorList>
            <person name="Wei C."/>
            <person name="Yang H."/>
            <person name="Wang S."/>
            <person name="Zhao J."/>
            <person name="Liu C."/>
            <person name="Gao L."/>
            <person name="Xia E."/>
            <person name="Lu Y."/>
            <person name="Tai Y."/>
            <person name="She G."/>
            <person name="Sun J."/>
            <person name="Cao H."/>
            <person name="Tong W."/>
            <person name="Gao Q."/>
            <person name="Li Y."/>
            <person name="Deng W."/>
            <person name="Jiang X."/>
            <person name="Wang W."/>
            <person name="Chen Q."/>
            <person name="Zhang S."/>
            <person name="Li H."/>
            <person name="Wu J."/>
            <person name="Wang P."/>
            <person name="Li P."/>
            <person name="Shi C."/>
            <person name="Zheng F."/>
            <person name="Jian J."/>
            <person name="Huang B."/>
            <person name="Shan D."/>
            <person name="Shi M."/>
            <person name="Fang C."/>
            <person name="Yue Y."/>
            <person name="Li F."/>
            <person name="Li D."/>
            <person name="Wei S."/>
            <person name="Han B."/>
            <person name="Jiang C."/>
            <person name="Yin Y."/>
            <person name="Xia T."/>
            <person name="Zhang Z."/>
            <person name="Bennetzen J.L."/>
            <person name="Zhao S."/>
            <person name="Wan X."/>
        </authorList>
    </citation>
    <scope>NUCLEOTIDE SEQUENCE [LARGE SCALE GENOMIC DNA]</scope>
    <source>
        <strain evidence="6">cv. Shuchazao</strain>
        <tissue evidence="5">Leaf</tissue>
    </source>
</reference>
<gene>
    <name evidence="5" type="ORF">TEA_025724</name>
</gene>
<accession>A0A4S4DUE3</accession>
<evidence type="ECO:0000256" key="3">
    <source>
        <dbReference type="SAM" id="Phobius"/>
    </source>
</evidence>
<keyword evidence="3" id="KW-0472">Membrane</keyword>
<comment type="caution">
    <text evidence="5">The sequence shown here is derived from an EMBL/GenBank/DDBJ whole genome shotgun (WGS) entry which is preliminary data.</text>
</comment>
<evidence type="ECO:0000313" key="5">
    <source>
        <dbReference type="EMBL" id="THG06365.1"/>
    </source>
</evidence>
<feature type="transmembrane region" description="Helical" evidence="3">
    <location>
        <begin position="90"/>
        <end position="109"/>
    </location>
</feature>
<keyword evidence="4" id="KW-0732">Signal</keyword>
<keyword evidence="6" id="KW-1185">Reference proteome</keyword>
<dbReference type="InterPro" id="IPR044880">
    <property type="entry name" value="NCX_ion-bd_dom_sf"/>
</dbReference>
<name>A0A4S4DUE3_CAMSN</name>
<evidence type="ECO:0000256" key="4">
    <source>
        <dbReference type="SAM" id="SignalP"/>
    </source>
</evidence>
<feature type="transmembrane region" description="Helical" evidence="3">
    <location>
        <begin position="188"/>
        <end position="209"/>
    </location>
</feature>
<sequence length="413" mass="44760">MANNTPPLIFLLLLSCVFSGRLISDGVHDGSLAPPLLLRLNNPFRSSDTCDQTYDFLPCSTTVLGNLFLIIVYGYLMFFPAMNLSNGSELLLAILGPGIVGGLLLPILGTLPDAMLILVSGLSGTTETAQSQVSVGMGLLAGSTVMLLTVIWGTCVVVGKCDLQDSIAKDGEDTKGFSLTGSGVSTDIWTSYAAMIMAVSVIPFLVVQIPQLMNSTSAKRLAVLIALVVSFSLLISYCVYQYGVPRSQVDTFSILDDKSLPYNLHPINCHFTKLLSFFPHGIFFYYVENLITVKLSSNNLLPWENQVVPAAKASNVMGHLAMRETLKLLSLLNDHISGLVDVQFGVSLNYKIKGNIPSSQEGQDSGPSMLLLMVKNVLQQTWTKRKVELSSCLCLTSCNEREIQFGKSGQKIK</sequence>
<protein>
    <submittedName>
        <fullName evidence="5">Uncharacterized protein</fullName>
    </submittedName>
</protein>
<keyword evidence="2" id="KW-0406">Ion transport</keyword>
<organism evidence="5 6">
    <name type="scientific">Camellia sinensis var. sinensis</name>
    <name type="common">China tea</name>
    <dbReference type="NCBI Taxonomy" id="542762"/>
    <lineage>
        <taxon>Eukaryota</taxon>
        <taxon>Viridiplantae</taxon>
        <taxon>Streptophyta</taxon>
        <taxon>Embryophyta</taxon>
        <taxon>Tracheophyta</taxon>
        <taxon>Spermatophyta</taxon>
        <taxon>Magnoliopsida</taxon>
        <taxon>eudicotyledons</taxon>
        <taxon>Gunneridae</taxon>
        <taxon>Pentapetalae</taxon>
        <taxon>asterids</taxon>
        <taxon>Ericales</taxon>
        <taxon>Theaceae</taxon>
        <taxon>Camellia</taxon>
    </lineage>
</organism>
<dbReference type="EMBL" id="SDRB02010448">
    <property type="protein sequence ID" value="THG06365.1"/>
    <property type="molecule type" value="Genomic_DNA"/>
</dbReference>
<keyword evidence="3" id="KW-0812">Transmembrane</keyword>
<feature type="transmembrane region" description="Helical" evidence="3">
    <location>
        <begin position="221"/>
        <end position="243"/>
    </location>
</feature>
<proteinExistence type="predicted"/>
<dbReference type="AlphaFoldDB" id="A0A4S4DUE3"/>
<keyword evidence="3" id="KW-1133">Transmembrane helix</keyword>
<dbReference type="Proteomes" id="UP000306102">
    <property type="component" value="Unassembled WGS sequence"/>
</dbReference>
<feature type="signal peptide" evidence="4">
    <location>
        <begin position="1"/>
        <end position="19"/>
    </location>
</feature>
<dbReference type="GO" id="GO:0015369">
    <property type="term" value="F:calcium:proton antiporter activity"/>
    <property type="evidence" value="ECO:0007669"/>
    <property type="project" value="TreeGrafter"/>
</dbReference>
<evidence type="ECO:0000256" key="2">
    <source>
        <dbReference type="ARBA" id="ARBA00023065"/>
    </source>
</evidence>
<keyword evidence="1" id="KW-0050">Antiport</keyword>
<dbReference type="GO" id="GO:0005774">
    <property type="term" value="C:vacuolar membrane"/>
    <property type="evidence" value="ECO:0007669"/>
    <property type="project" value="UniProtKB-ARBA"/>
</dbReference>
<evidence type="ECO:0000313" key="6">
    <source>
        <dbReference type="Proteomes" id="UP000306102"/>
    </source>
</evidence>
<evidence type="ECO:0000256" key="1">
    <source>
        <dbReference type="ARBA" id="ARBA00022449"/>
    </source>
</evidence>
<keyword evidence="1" id="KW-0813">Transport</keyword>
<dbReference type="GO" id="GO:0006874">
    <property type="term" value="P:intracellular calcium ion homeostasis"/>
    <property type="evidence" value="ECO:0007669"/>
    <property type="project" value="TreeGrafter"/>
</dbReference>
<dbReference type="PANTHER" id="PTHR31503">
    <property type="entry name" value="VACUOLAR CALCIUM ION TRANSPORTER"/>
    <property type="match status" value="1"/>
</dbReference>
<dbReference type="PANTHER" id="PTHR31503:SF36">
    <property type="entry name" value="SODIUM_CALCIUM EXCHANGER MEMBRANE REGION DOMAIN-CONTAINING PROTEIN"/>
    <property type="match status" value="1"/>
</dbReference>
<dbReference type="InterPro" id="IPR004713">
    <property type="entry name" value="CaH_exchang"/>
</dbReference>
<feature type="transmembrane region" description="Helical" evidence="3">
    <location>
        <begin position="61"/>
        <end position="78"/>
    </location>
</feature>
<feature type="chain" id="PRO_5020238653" evidence="4">
    <location>
        <begin position="20"/>
        <end position="413"/>
    </location>
</feature>